<evidence type="ECO:0000256" key="8">
    <source>
        <dbReference type="ARBA" id="ARBA00022692"/>
    </source>
</evidence>
<dbReference type="GO" id="GO:0006744">
    <property type="term" value="P:ubiquinone biosynthetic process"/>
    <property type="evidence" value="ECO:0007669"/>
    <property type="project" value="UniProtKB-KW"/>
</dbReference>
<feature type="transmembrane region" description="Helical" evidence="12">
    <location>
        <begin position="206"/>
        <end position="224"/>
    </location>
</feature>
<keyword evidence="6 13" id="KW-0808">Transferase</keyword>
<dbReference type="HAMAP" id="MF_01635">
    <property type="entry name" value="UbiA"/>
    <property type="match status" value="1"/>
</dbReference>
<evidence type="ECO:0000256" key="12">
    <source>
        <dbReference type="SAM" id="Phobius"/>
    </source>
</evidence>
<dbReference type="EMBL" id="CP007243">
    <property type="protein sequence ID" value="AIA31205.1"/>
    <property type="molecule type" value="Genomic_DNA"/>
</dbReference>
<feature type="transmembrane region" description="Helical" evidence="12">
    <location>
        <begin position="268"/>
        <end position="286"/>
    </location>
</feature>
<dbReference type="Gene3D" id="1.10.357.140">
    <property type="entry name" value="UbiA prenyltransferase"/>
    <property type="match status" value="1"/>
</dbReference>
<evidence type="ECO:0000256" key="5">
    <source>
        <dbReference type="ARBA" id="ARBA00022519"/>
    </source>
</evidence>
<dbReference type="FunFam" id="1.10.357.140:FF:000008">
    <property type="entry name" value="4-hydroxybenzoate octaprenyltransferase"/>
    <property type="match status" value="1"/>
</dbReference>
<dbReference type="InterPro" id="IPR044878">
    <property type="entry name" value="UbiA_sf"/>
</dbReference>
<dbReference type="InterPro" id="IPR039653">
    <property type="entry name" value="Prenyltransferase"/>
</dbReference>
<dbReference type="RefSeq" id="WP_038506322.1">
    <property type="nucleotide sequence ID" value="NZ_CP007243.1"/>
</dbReference>
<comment type="cofactor">
    <cofactor evidence="1">
        <name>Mg(2+)</name>
        <dbReference type="ChEBI" id="CHEBI:18420"/>
    </cofactor>
</comment>
<dbReference type="CDD" id="cd13959">
    <property type="entry name" value="PT_UbiA_COQ2"/>
    <property type="match status" value="1"/>
</dbReference>
<dbReference type="PANTHER" id="PTHR11048">
    <property type="entry name" value="PRENYLTRANSFERASES"/>
    <property type="match status" value="1"/>
</dbReference>
<feature type="transmembrane region" description="Helical" evidence="12">
    <location>
        <begin position="160"/>
        <end position="185"/>
    </location>
</feature>
<reference evidence="13 14" key="2">
    <citation type="journal article" date="2015" name="Biomed. Res. Int.">
        <title>Effects of Arsenite Resistance on the Growth and Functional Gene Expression of Leptospirillum ferriphilum and Acidithiobacillus thiooxidans in Pure Culture and Coculture.</title>
        <authorList>
            <person name="Jiang H."/>
            <person name="Liang Y."/>
            <person name="Yin H."/>
            <person name="Xiao Y."/>
            <person name="Guo X."/>
            <person name="Xu Y."/>
            <person name="Hu Q."/>
            <person name="Liu H."/>
            <person name="Liu X."/>
        </authorList>
    </citation>
    <scope>NUCLEOTIDE SEQUENCE [LARGE SCALE GENOMIC DNA]</scope>
    <source>
        <strain evidence="13 14">YSK</strain>
    </source>
</reference>
<keyword evidence="14" id="KW-1185">Reference proteome</keyword>
<protein>
    <recommendedName>
        <fullName evidence="11">4-hydroxybenzoate polyprenyltransferase</fullName>
        <ecNumber evidence="11">2.5.1.39</ecNumber>
    </recommendedName>
</protein>
<dbReference type="FunFam" id="1.20.120.1780:FF:000001">
    <property type="entry name" value="4-hydroxybenzoate octaprenyltransferase"/>
    <property type="match status" value="1"/>
</dbReference>
<dbReference type="InterPro" id="IPR000537">
    <property type="entry name" value="UbiA_prenyltransferase"/>
</dbReference>
<keyword evidence="5" id="KW-0997">Cell inner membrane</keyword>
<keyword evidence="8 12" id="KW-0812">Transmembrane</keyword>
<accession>A0A059XVS5</accession>
<dbReference type="Gene3D" id="1.20.120.1780">
    <property type="entry name" value="UbiA prenyltransferase"/>
    <property type="match status" value="1"/>
</dbReference>
<evidence type="ECO:0000256" key="1">
    <source>
        <dbReference type="ARBA" id="ARBA00001946"/>
    </source>
</evidence>
<keyword evidence="4" id="KW-1003">Cell membrane</keyword>
<comment type="similarity">
    <text evidence="3">Belongs to the UbiA prenyltransferase family.</text>
</comment>
<evidence type="ECO:0000256" key="11">
    <source>
        <dbReference type="ARBA" id="ARBA00034524"/>
    </source>
</evidence>
<feature type="transmembrane region" description="Helical" evidence="12">
    <location>
        <begin position="85"/>
        <end position="105"/>
    </location>
</feature>
<evidence type="ECO:0000256" key="6">
    <source>
        <dbReference type="ARBA" id="ARBA00022679"/>
    </source>
</evidence>
<dbReference type="AlphaFoldDB" id="A0A059XVS5"/>
<reference evidence="14" key="1">
    <citation type="submission" date="2014-02" db="EMBL/GenBank/DDBJ databases">
        <title>Complete genome sequence and comparative genomic analysis of the nitrogen-fixing bacterium Leptospirillum ferriphilum YSK.</title>
        <authorList>
            <person name="Guo X."/>
            <person name="Yin H."/>
            <person name="Liang Y."/>
            <person name="Hu Q."/>
            <person name="Ma L."/>
            <person name="Xiao Y."/>
            <person name="Zhang X."/>
            <person name="Qiu G."/>
            <person name="Liu X."/>
        </authorList>
    </citation>
    <scope>NUCLEOTIDE SEQUENCE [LARGE SCALE GENOMIC DNA]</scope>
    <source>
        <strain evidence="14">YSK</strain>
    </source>
</reference>
<comment type="subcellular location">
    <subcellularLocation>
        <location evidence="2">Membrane</location>
        <topology evidence="2">Multi-pass membrane protein</topology>
    </subcellularLocation>
</comment>
<organism evidence="13 14">
    <name type="scientific">Leptospirillum ferriphilum YSK</name>
    <dbReference type="NCBI Taxonomy" id="1441628"/>
    <lineage>
        <taxon>Bacteria</taxon>
        <taxon>Pseudomonadati</taxon>
        <taxon>Nitrospirota</taxon>
        <taxon>Nitrospiria</taxon>
        <taxon>Nitrospirales</taxon>
        <taxon>Nitrospiraceae</taxon>
        <taxon>Leptospirillum</taxon>
    </lineage>
</organism>
<sequence length="287" mass="31439">MNTVIAILDLIRFRRPVGTLLLFMPALWGLLAAWGGKPPVSMILLFGTGAFVMRSAGCAINDILDRNVDGKVWRTRDRPLPSGRLSLRAAWLVFLALSFVAASLLLFLHPLTRMVALAGFGATMLYPLMKRFMPLPQIFMGIPFGMTAPLMAWAEGRGTLGWPAFMIALGGLFWATTYDLVYAIADREDDIKAGICSGAVTFGDRLWIAILLFGLSSALFLWSAGSDLGLNHFYPWTVGVFVFFIVWQSLAVRKGLSPEGALSCFRSHVWIGLIIASGMCFEGPVLV</sequence>
<dbReference type="InterPro" id="IPR006370">
    <property type="entry name" value="HB_polyprenyltransferase-like"/>
</dbReference>
<dbReference type="EC" id="2.5.1.39" evidence="11"/>
<feature type="transmembrane region" description="Helical" evidence="12">
    <location>
        <begin position="135"/>
        <end position="154"/>
    </location>
</feature>
<keyword evidence="10 12" id="KW-0472">Membrane</keyword>
<dbReference type="Proteomes" id="UP000027059">
    <property type="component" value="Chromosome"/>
</dbReference>
<feature type="transmembrane region" description="Helical" evidence="12">
    <location>
        <begin position="236"/>
        <end position="256"/>
    </location>
</feature>
<evidence type="ECO:0000256" key="2">
    <source>
        <dbReference type="ARBA" id="ARBA00004141"/>
    </source>
</evidence>
<dbReference type="HOGENOM" id="CLU_034879_1_1_0"/>
<name>A0A059XVS5_9BACT</name>
<dbReference type="KEGG" id="lfp:Y981_12090"/>
<evidence type="ECO:0000256" key="9">
    <source>
        <dbReference type="ARBA" id="ARBA00022989"/>
    </source>
</evidence>
<proteinExistence type="inferred from homology"/>
<evidence type="ECO:0000256" key="7">
    <source>
        <dbReference type="ARBA" id="ARBA00022688"/>
    </source>
</evidence>
<dbReference type="OrthoDB" id="9782418at2"/>
<evidence type="ECO:0000256" key="3">
    <source>
        <dbReference type="ARBA" id="ARBA00005985"/>
    </source>
</evidence>
<gene>
    <name evidence="13" type="ORF">Y981_12090</name>
</gene>
<dbReference type="GO" id="GO:0005886">
    <property type="term" value="C:plasma membrane"/>
    <property type="evidence" value="ECO:0007669"/>
    <property type="project" value="TreeGrafter"/>
</dbReference>
<feature type="transmembrane region" description="Helical" evidence="12">
    <location>
        <begin position="17"/>
        <end position="36"/>
    </location>
</feature>
<keyword evidence="7" id="KW-0831">Ubiquinone biosynthesis</keyword>
<evidence type="ECO:0000313" key="14">
    <source>
        <dbReference type="Proteomes" id="UP000027059"/>
    </source>
</evidence>
<evidence type="ECO:0000256" key="4">
    <source>
        <dbReference type="ARBA" id="ARBA00022475"/>
    </source>
</evidence>
<dbReference type="Pfam" id="PF01040">
    <property type="entry name" value="UbiA"/>
    <property type="match status" value="1"/>
</dbReference>
<evidence type="ECO:0000313" key="13">
    <source>
        <dbReference type="EMBL" id="AIA31205.1"/>
    </source>
</evidence>
<keyword evidence="9 12" id="KW-1133">Transmembrane helix</keyword>
<dbReference type="PANTHER" id="PTHR11048:SF28">
    <property type="entry name" value="4-HYDROXYBENZOATE POLYPRENYLTRANSFERASE, MITOCHONDRIAL"/>
    <property type="match status" value="1"/>
</dbReference>
<dbReference type="GO" id="GO:0008412">
    <property type="term" value="F:4-hydroxybenzoate polyprenyltransferase activity"/>
    <property type="evidence" value="ECO:0007669"/>
    <property type="project" value="UniProtKB-EC"/>
</dbReference>
<evidence type="ECO:0000256" key="10">
    <source>
        <dbReference type="ARBA" id="ARBA00023136"/>
    </source>
</evidence>